<dbReference type="Pfam" id="PF12717">
    <property type="entry name" value="Cnd1"/>
    <property type="match status" value="1"/>
</dbReference>
<dbReference type="InterPro" id="IPR016024">
    <property type="entry name" value="ARM-type_fold"/>
</dbReference>
<comment type="similarity">
    <text evidence="3 10">Belongs to the CND1 (condensin subunit 1) family.</text>
</comment>
<keyword evidence="5 10" id="KW-0132">Cell division</keyword>
<accession>A0A6G1KGL7</accession>
<keyword evidence="7 10" id="KW-0226">DNA condensation</keyword>
<feature type="domain" description="Condensin complex subunit 1 C-terminal" evidence="12">
    <location>
        <begin position="1063"/>
        <end position="1222"/>
    </location>
</feature>
<dbReference type="GO" id="GO:0042393">
    <property type="term" value="F:histone binding"/>
    <property type="evidence" value="ECO:0007669"/>
    <property type="project" value="TreeGrafter"/>
</dbReference>
<dbReference type="EMBL" id="MU005767">
    <property type="protein sequence ID" value="KAF2711551.1"/>
    <property type="molecule type" value="Genomic_DNA"/>
</dbReference>
<feature type="region of interest" description="Disordered" evidence="11">
    <location>
        <begin position="173"/>
        <end position="194"/>
    </location>
</feature>
<dbReference type="InterPro" id="IPR024324">
    <property type="entry name" value="Condensin_cplx_su1_N"/>
</dbReference>
<protein>
    <recommendedName>
        <fullName evidence="10">Condensin complex subunit 1</fullName>
    </recommendedName>
</protein>
<gene>
    <name evidence="14" type="ORF">K504DRAFT_475375</name>
</gene>
<keyword evidence="4" id="KW-0158">Chromosome</keyword>
<evidence type="ECO:0000259" key="12">
    <source>
        <dbReference type="Pfam" id="PF12717"/>
    </source>
</evidence>
<evidence type="ECO:0000256" key="2">
    <source>
        <dbReference type="ARBA" id="ARBA00004286"/>
    </source>
</evidence>
<dbReference type="InterPro" id="IPR032682">
    <property type="entry name" value="Cnd1_C"/>
</dbReference>
<dbReference type="AlphaFoldDB" id="A0A6G1KGL7"/>
<evidence type="ECO:0000256" key="4">
    <source>
        <dbReference type="ARBA" id="ARBA00022454"/>
    </source>
</evidence>
<dbReference type="GO" id="GO:0051301">
    <property type="term" value="P:cell division"/>
    <property type="evidence" value="ECO:0007669"/>
    <property type="project" value="UniProtKB-KW"/>
</dbReference>
<dbReference type="PIRSF" id="PIRSF017127">
    <property type="entry name" value="Condensin_D2"/>
    <property type="match status" value="1"/>
</dbReference>
<evidence type="ECO:0000256" key="7">
    <source>
        <dbReference type="ARBA" id="ARBA00023067"/>
    </source>
</evidence>
<feature type="compositionally biased region" description="Polar residues" evidence="11">
    <location>
        <begin position="854"/>
        <end position="864"/>
    </location>
</feature>
<keyword evidence="8" id="KW-0539">Nucleus</keyword>
<evidence type="ECO:0000256" key="10">
    <source>
        <dbReference type="PIRNR" id="PIRNR017127"/>
    </source>
</evidence>
<keyword evidence="9 10" id="KW-0131">Cell cycle</keyword>
<evidence type="ECO:0000313" key="14">
    <source>
        <dbReference type="EMBL" id="KAF2711551.1"/>
    </source>
</evidence>
<dbReference type="PANTHER" id="PTHR14222:SF2">
    <property type="entry name" value="CONDENSIN COMPLEX SUBUNIT 1"/>
    <property type="match status" value="1"/>
</dbReference>
<keyword evidence="6 10" id="KW-0498">Mitosis</keyword>
<evidence type="ECO:0000256" key="3">
    <source>
        <dbReference type="ARBA" id="ARBA00009606"/>
    </source>
</evidence>
<dbReference type="PANTHER" id="PTHR14222">
    <property type="entry name" value="CONDENSIN"/>
    <property type="match status" value="1"/>
</dbReference>
<evidence type="ECO:0000256" key="8">
    <source>
        <dbReference type="ARBA" id="ARBA00023242"/>
    </source>
</evidence>
<dbReference type="InterPro" id="IPR007673">
    <property type="entry name" value="Condensin_cplx_su1"/>
</dbReference>
<evidence type="ECO:0000256" key="6">
    <source>
        <dbReference type="ARBA" id="ARBA00022776"/>
    </source>
</evidence>
<dbReference type="Proteomes" id="UP000799428">
    <property type="component" value="Unassembled WGS sequence"/>
</dbReference>
<feature type="region of interest" description="Disordered" evidence="11">
    <location>
        <begin position="854"/>
        <end position="892"/>
    </location>
</feature>
<dbReference type="GO" id="GO:0000779">
    <property type="term" value="C:condensed chromosome, centromeric region"/>
    <property type="evidence" value="ECO:0007669"/>
    <property type="project" value="TreeGrafter"/>
</dbReference>
<dbReference type="Pfam" id="PF12922">
    <property type="entry name" value="Cnd1_N"/>
    <property type="match status" value="1"/>
</dbReference>
<comment type="function">
    <text evidence="10">Regulatory subunit of the condensin complex, a complex required for conversion of interphase chromatin into mitotic-like condense chromosomes. The condensin complex probably introduces positive supercoils into relaxed DNA in the presence of type I topoisomerases and converts nicked DNA into positive knotted forms in the presence of type II topoisomerases.</text>
</comment>
<dbReference type="FunFam" id="1.25.10.10:FF:000272">
    <property type="entry name" value="Condensin complex subunit 1"/>
    <property type="match status" value="1"/>
</dbReference>
<dbReference type="SUPFAM" id="SSF48371">
    <property type="entry name" value="ARM repeat"/>
    <property type="match status" value="1"/>
</dbReference>
<dbReference type="Gene3D" id="1.25.10.10">
    <property type="entry name" value="Leucine-rich Repeat Variant"/>
    <property type="match status" value="2"/>
</dbReference>
<evidence type="ECO:0000259" key="13">
    <source>
        <dbReference type="Pfam" id="PF12922"/>
    </source>
</evidence>
<evidence type="ECO:0000256" key="1">
    <source>
        <dbReference type="ARBA" id="ARBA00004123"/>
    </source>
</evidence>
<evidence type="ECO:0000313" key="15">
    <source>
        <dbReference type="Proteomes" id="UP000799428"/>
    </source>
</evidence>
<sequence>MDDLIEFDINDSLKHYSIDPSSIATPAAPQELVDCENEPEALTAALINSELNPVVDAVAESPDAITRSAYFDTLQFLLKCVPIVPPHERPNETVPDQALFRRARNSPQIPLSTLSKILDLLVSAISAQVDIIHSDLEVDEQETLQQHKQILEIYGFLLQWTISAVETRALEKSASEPTKARGKGAKAKAGTNKDGNWDASAQLETALDKMSKVLRLKLSRIFVTTSERDTFIGLFTKPVYYILENEARVKNTAIRMHCFRILCISIKHHGHAFGAQTAINQNLSYYEHLAEPMAEFLKILAEQYDYPQLTEEVLKELSTKEFSSNDLKGPKSISTFLTKISELTPHLVIKQMSQLANLLENESYTLRCAMIEVLGNLIVMLSEQNSEERSELAKNHIDVFFDVLEERMMDINPYCRCRVLQVYSRICDLQEKFPKRRQKISALAAQSLDDKTSNVRRNAIKLLGKLVSTHPFTAHGGELLSRKEWTARLEDVDARISALRPPEELKEKSVGDQTVDETLLQDATQVEGASPAKEPQEMTNEEKIAAVKKMQEEAATAQALDFLQKTRKYHLEALKFIEVINYAAELVTRLLSSKNKSEVIEAMDFFTVIDAYKIENARTGIRRMLRLIWAKGNSDEGKGVQTHLIECYRGLFFDAPPNFNPNDTANYIAKNMISLTFGTTPAELTSLEQLLSTMKKQGVVNELVIQKLWQIYGIQKRDISKTQRRGAIIVLGMLALAEPDIIVQELETCLRIGLGEFGRKDLGLARYTCIALRRISPPPGKKAAGSEPLKVVKLPNDHAILVRLASMTEIVSDDEDWFGVAEQAISAIYVLARHPDVLCSEILRRKAKHVFASQVPSRPTTSASLAEDADKMDVDEPDEDRTIIAPPPPVKKQNSASALSQLLFIVGHVAIKQIVHLELCEQEFKRRKAEKEKIAGPRESLASNSTITSAARKGRKKAGNKDKTPAPEEPDELDLMAGTTEDDFTEAIAHIRERELLFGPQSLLANFGPLVSDVCANNTQYNHPVLQSQAALCLAKLMCVSAEYCEKNLELLLTILERSKDAVVRSNLVVALGDMAVCFNHLIDENTDFLYNRLKDSDPSVKRTCLKTLTFLILAGQVKVKGQLGEMAKCLEDDDKKIADMARMFFTELATKDNAVYNQFVDMFSLLSADTSLNVEAFKRIIKFLTGFIEKDKHAKQLANKLAARLPRAESERQWNDVSYTLGLLQHKDEEILKTIAEGFKVVQVGA</sequence>
<feature type="domain" description="Condensin complex subunit 1 N-terminal" evidence="13">
    <location>
        <begin position="113"/>
        <end position="275"/>
    </location>
</feature>
<feature type="region of interest" description="Disordered" evidence="11">
    <location>
        <begin position="930"/>
        <end position="973"/>
    </location>
</feature>
<organism evidence="14 15">
    <name type="scientific">Pleomassaria siparia CBS 279.74</name>
    <dbReference type="NCBI Taxonomy" id="1314801"/>
    <lineage>
        <taxon>Eukaryota</taxon>
        <taxon>Fungi</taxon>
        <taxon>Dikarya</taxon>
        <taxon>Ascomycota</taxon>
        <taxon>Pezizomycotina</taxon>
        <taxon>Dothideomycetes</taxon>
        <taxon>Pleosporomycetidae</taxon>
        <taxon>Pleosporales</taxon>
        <taxon>Pleomassariaceae</taxon>
        <taxon>Pleomassaria</taxon>
    </lineage>
</organism>
<dbReference type="GO" id="GO:0005634">
    <property type="term" value="C:nucleus"/>
    <property type="evidence" value="ECO:0007669"/>
    <property type="project" value="UniProtKB-SubCell"/>
</dbReference>
<name>A0A6G1KGL7_9PLEO</name>
<dbReference type="InterPro" id="IPR011989">
    <property type="entry name" value="ARM-like"/>
</dbReference>
<evidence type="ECO:0000256" key="9">
    <source>
        <dbReference type="ARBA" id="ARBA00023306"/>
    </source>
</evidence>
<evidence type="ECO:0000256" key="11">
    <source>
        <dbReference type="SAM" id="MobiDB-lite"/>
    </source>
</evidence>
<dbReference type="InterPro" id="IPR026971">
    <property type="entry name" value="CND1/NCAPD3"/>
</dbReference>
<reference evidence="14" key="1">
    <citation type="journal article" date="2020" name="Stud. Mycol.">
        <title>101 Dothideomycetes genomes: a test case for predicting lifestyles and emergence of pathogens.</title>
        <authorList>
            <person name="Haridas S."/>
            <person name="Albert R."/>
            <person name="Binder M."/>
            <person name="Bloem J."/>
            <person name="Labutti K."/>
            <person name="Salamov A."/>
            <person name="Andreopoulos B."/>
            <person name="Baker S."/>
            <person name="Barry K."/>
            <person name="Bills G."/>
            <person name="Bluhm B."/>
            <person name="Cannon C."/>
            <person name="Castanera R."/>
            <person name="Culley D."/>
            <person name="Daum C."/>
            <person name="Ezra D."/>
            <person name="Gonzalez J."/>
            <person name="Henrissat B."/>
            <person name="Kuo A."/>
            <person name="Liang C."/>
            <person name="Lipzen A."/>
            <person name="Lutzoni F."/>
            <person name="Magnuson J."/>
            <person name="Mondo S."/>
            <person name="Nolan M."/>
            <person name="Ohm R."/>
            <person name="Pangilinan J."/>
            <person name="Park H.-J."/>
            <person name="Ramirez L."/>
            <person name="Alfaro M."/>
            <person name="Sun H."/>
            <person name="Tritt A."/>
            <person name="Yoshinaga Y."/>
            <person name="Zwiers L.-H."/>
            <person name="Turgeon B."/>
            <person name="Goodwin S."/>
            <person name="Spatafora J."/>
            <person name="Crous P."/>
            <person name="Grigoriev I."/>
        </authorList>
    </citation>
    <scope>NUCLEOTIDE SEQUENCE</scope>
    <source>
        <strain evidence="14">CBS 279.74</strain>
    </source>
</reference>
<proteinExistence type="inferred from homology"/>
<comment type="subcellular location">
    <subcellularLocation>
        <location evidence="2">Chromosome</location>
    </subcellularLocation>
    <subcellularLocation>
        <location evidence="1">Nucleus</location>
    </subcellularLocation>
</comment>
<evidence type="ECO:0000256" key="5">
    <source>
        <dbReference type="ARBA" id="ARBA00022618"/>
    </source>
</evidence>
<dbReference type="OrthoDB" id="436262at2759"/>
<dbReference type="GO" id="GO:0010032">
    <property type="term" value="P:meiotic chromosome condensation"/>
    <property type="evidence" value="ECO:0007669"/>
    <property type="project" value="TreeGrafter"/>
</dbReference>
<keyword evidence="15" id="KW-1185">Reference proteome</keyword>
<dbReference type="GO" id="GO:0000796">
    <property type="term" value="C:condensin complex"/>
    <property type="evidence" value="ECO:0007669"/>
    <property type="project" value="TreeGrafter"/>
</dbReference>
<dbReference type="GO" id="GO:0007076">
    <property type="term" value="P:mitotic chromosome condensation"/>
    <property type="evidence" value="ECO:0007669"/>
    <property type="project" value="InterPro"/>
</dbReference>